<accession>A0AAW0GUM5</accession>
<feature type="compositionally biased region" description="Basic residues" evidence="1">
    <location>
        <begin position="294"/>
        <end position="303"/>
    </location>
</feature>
<feature type="region of interest" description="Disordered" evidence="1">
    <location>
        <begin position="12"/>
        <end position="38"/>
    </location>
</feature>
<dbReference type="InterPro" id="IPR036322">
    <property type="entry name" value="WD40_repeat_dom_sf"/>
</dbReference>
<feature type="compositionally biased region" description="Acidic residues" evidence="1">
    <location>
        <begin position="189"/>
        <end position="205"/>
    </location>
</feature>
<evidence type="ECO:0000313" key="3">
    <source>
        <dbReference type="Proteomes" id="UP001385951"/>
    </source>
</evidence>
<dbReference type="EMBL" id="JASBNA010000001">
    <property type="protein sequence ID" value="KAK7695699.1"/>
    <property type="molecule type" value="Genomic_DNA"/>
</dbReference>
<sequence length="751" mass="82913">MRRYSGLAQAIKKEEKYRTASPASVPSRQTRGVERLNPPKGISNTELWKVYIIPKSRELKNSGKRLVGTPRVLPDGVIFEWILDHEIAEDGETDQLIQCDGSYKESVSPKRRWHSLPAGTGSHLSGTGLLDDPICLDEVADDRRQEAPLPGERLKAEGTNPVPDTHGSYVSSNCNGHVAIPEATPSTENDSEETDSESDSSNPDEEVFKTGSPRHNPSLQDSDLENYGADLLSAGEPSRKALSKLEREGKLPSTDALSLSLRVGSPLNPINTVNKAKAANTSYTVSHHQDIRPQKIRRLSGKRPSRESSSSDQEIVPTKRVRVRPTRVIHSPTSGSDGESSDDLSPVRRKPAQSSHSQPSLRKRALSASSGRYSGSETSDSASSSDSDPMLSHYAQERLASEQGLIVRLPKPNHARARRLLLPSDTTLPLACVYMRADVQFLNRRDWLRMRGHSLPCEETRLVSDACLVNDRIVVLGYDAGPNNPKVSLVPIDETKPRRIDILHRGFGKVNESNSSGFARPSRGITALCSLRGDRMQFLSGGQDRSIRLWTITSVEEGYQGKSREVAASYPTEVQAIAFRAQDDLLFSGGGKRIHTTHLPSGHIRGWDNLSNPLVQIHVNSSNESLVSLELDHLDSQIALYDTRKGGFSRKPCLDFGYREPSKNLNKRPGRFFHKGSVEGYHYARGYGDGAVCVWDIRKVDKVILKLTRKHEKAAVHTVLSGDVVMAYGDISVSCWDICSGDPRHRQGRSM</sequence>
<gene>
    <name evidence="2" type="ORF">QCA50_000335</name>
</gene>
<feature type="compositionally biased region" description="Low complexity" evidence="1">
    <location>
        <begin position="374"/>
        <end position="391"/>
    </location>
</feature>
<organism evidence="2 3">
    <name type="scientific">Cerrena zonata</name>
    <dbReference type="NCBI Taxonomy" id="2478898"/>
    <lineage>
        <taxon>Eukaryota</taxon>
        <taxon>Fungi</taxon>
        <taxon>Dikarya</taxon>
        <taxon>Basidiomycota</taxon>
        <taxon>Agaricomycotina</taxon>
        <taxon>Agaricomycetes</taxon>
        <taxon>Polyporales</taxon>
        <taxon>Cerrenaceae</taxon>
        <taxon>Cerrena</taxon>
    </lineage>
</organism>
<comment type="caution">
    <text evidence="2">The sequence shown here is derived from an EMBL/GenBank/DDBJ whole genome shotgun (WGS) entry which is preliminary data.</text>
</comment>
<name>A0AAW0GUM5_9APHY</name>
<dbReference type="SUPFAM" id="SSF50978">
    <property type="entry name" value="WD40 repeat-like"/>
    <property type="match status" value="1"/>
</dbReference>
<keyword evidence="3" id="KW-1185">Reference proteome</keyword>
<dbReference type="Gene3D" id="2.130.10.10">
    <property type="entry name" value="YVTN repeat-like/Quinoprotein amine dehydrogenase"/>
    <property type="match status" value="1"/>
</dbReference>
<dbReference type="InterPro" id="IPR015943">
    <property type="entry name" value="WD40/YVTN_repeat-like_dom_sf"/>
</dbReference>
<evidence type="ECO:0000313" key="2">
    <source>
        <dbReference type="EMBL" id="KAK7695699.1"/>
    </source>
</evidence>
<dbReference type="AlphaFoldDB" id="A0AAW0GUM5"/>
<feature type="region of interest" description="Disordered" evidence="1">
    <location>
        <begin position="281"/>
        <end position="391"/>
    </location>
</feature>
<dbReference type="Proteomes" id="UP001385951">
    <property type="component" value="Unassembled WGS sequence"/>
</dbReference>
<feature type="region of interest" description="Disordered" evidence="1">
    <location>
        <begin position="144"/>
        <end position="224"/>
    </location>
</feature>
<protein>
    <submittedName>
        <fullName evidence="2">Uncharacterized protein</fullName>
    </submittedName>
</protein>
<feature type="compositionally biased region" description="Polar residues" evidence="1">
    <location>
        <begin position="21"/>
        <end position="30"/>
    </location>
</feature>
<feature type="compositionally biased region" description="Basic and acidic residues" evidence="1">
    <location>
        <begin position="144"/>
        <end position="156"/>
    </location>
</feature>
<reference evidence="2 3" key="1">
    <citation type="submission" date="2022-09" db="EMBL/GenBank/DDBJ databases">
        <authorList>
            <person name="Palmer J.M."/>
        </authorList>
    </citation>
    <scope>NUCLEOTIDE SEQUENCE [LARGE SCALE GENOMIC DNA]</scope>
    <source>
        <strain evidence="2 3">DSM 7382</strain>
    </source>
</reference>
<evidence type="ECO:0000256" key="1">
    <source>
        <dbReference type="SAM" id="MobiDB-lite"/>
    </source>
</evidence>
<feature type="compositionally biased region" description="Low complexity" evidence="1">
    <location>
        <begin position="328"/>
        <end position="338"/>
    </location>
</feature>
<proteinExistence type="predicted"/>